<dbReference type="Proteomes" id="UP000011701">
    <property type="component" value="Chromosome"/>
</dbReference>
<dbReference type="AlphaFoldDB" id="A0A0F6MLZ7"/>
<dbReference type="HOGENOM" id="CLU_2083834_0_0_12"/>
<name>A0A0F6MLZ7_TREDN</name>
<accession>A0A0F6MLZ7</accession>
<organism evidence="1">
    <name type="scientific">Treponema denticola OTK</name>
    <dbReference type="NCBI Taxonomy" id="999434"/>
    <lineage>
        <taxon>Bacteria</taxon>
        <taxon>Pseudomonadati</taxon>
        <taxon>Spirochaetota</taxon>
        <taxon>Spirochaetia</taxon>
        <taxon>Spirochaetales</taxon>
        <taxon>Treponemataceae</taxon>
        <taxon>Treponema</taxon>
    </lineage>
</organism>
<comment type="caution">
    <text evidence="1">The sequence shown here is derived from an EMBL/GenBank/DDBJ whole genome shotgun (WGS) entry which is preliminary data.</text>
</comment>
<dbReference type="PATRIC" id="fig|999434.4.peg.1761"/>
<sequence>MCKYCDDIDIAFKNGQTDPRKSFMQIYELLLNKIENAQLTIYAGDCKFKDMLTIIDEEIHYTVCFYLQCPACGAFYFLGACIRGAPVYEKLESITEKEIKNKLWGKEGTFFNNPAQN</sequence>
<evidence type="ECO:0000313" key="1">
    <source>
        <dbReference type="EMBL" id="EMB20238.1"/>
    </source>
</evidence>
<protein>
    <submittedName>
        <fullName evidence="1">Uncharacterized protein</fullName>
    </submittedName>
</protein>
<gene>
    <name evidence="1" type="ORF">HMPREF9723_01698</name>
</gene>
<dbReference type="EMBL" id="AGDY01000009">
    <property type="protein sequence ID" value="EMB20238.1"/>
    <property type="molecule type" value="Genomic_DNA"/>
</dbReference>
<reference evidence="1" key="1">
    <citation type="submission" date="2012-01" db="EMBL/GenBank/DDBJ databases">
        <title>The Genome Sequence of Treponema denticola OTK.</title>
        <authorList>
            <consortium name="The Broad Institute Genome Sequencing Platform"/>
            <person name="Earl A."/>
            <person name="Ward D."/>
            <person name="Feldgarden M."/>
            <person name="Gevers D."/>
            <person name="Blanton J.M."/>
            <person name="Fenno C.J."/>
            <person name="Baranova O.V."/>
            <person name="Mathney J."/>
            <person name="Dewhirst F.E."/>
            <person name="Izard J."/>
            <person name="Young S.K."/>
            <person name="Zeng Q."/>
            <person name="Gargeya S."/>
            <person name="Fitzgerald M."/>
            <person name="Haas B."/>
            <person name="Abouelleil A."/>
            <person name="Alvarado L."/>
            <person name="Arachchi H.M."/>
            <person name="Berlin A."/>
            <person name="Chapman S.B."/>
            <person name="Gearin G."/>
            <person name="Goldberg J."/>
            <person name="Griggs A."/>
            <person name="Gujja S."/>
            <person name="Hansen M."/>
            <person name="Heiman D."/>
            <person name="Howarth C."/>
            <person name="Larimer J."/>
            <person name="Lui A."/>
            <person name="MacDonald P.J.P."/>
            <person name="McCowen C."/>
            <person name="Montmayeur A."/>
            <person name="Murphy C."/>
            <person name="Neiman D."/>
            <person name="Pearson M."/>
            <person name="Priest M."/>
            <person name="Roberts A."/>
            <person name="Saif S."/>
            <person name="Shea T."/>
            <person name="Sisk P."/>
            <person name="Stolte C."/>
            <person name="Sykes S."/>
            <person name="Wortman J."/>
            <person name="Nusbaum C."/>
            <person name="Birren B."/>
        </authorList>
    </citation>
    <scope>NUCLEOTIDE SEQUENCE [LARGE SCALE GENOMIC DNA]</scope>
    <source>
        <strain evidence="1">OTK</strain>
    </source>
</reference>
<dbReference type="RefSeq" id="WP_002692571.1">
    <property type="nucleotide sequence ID" value="NZ_CM001797.1"/>
</dbReference>
<proteinExistence type="predicted"/>